<dbReference type="EMBL" id="JAENGZ010000155">
    <property type="protein sequence ID" value="KAG6967065.1"/>
    <property type="molecule type" value="Genomic_DNA"/>
</dbReference>
<dbReference type="PANTHER" id="PTHR21635">
    <property type="entry name" value="LEUCINE ZIPPER TRANSCRIPTION FACTOR LIKE"/>
    <property type="match status" value="1"/>
</dbReference>
<dbReference type="VEuPathDB" id="FungiDB:PC110_g12362"/>
<feature type="region of interest" description="Disordered" evidence="9">
    <location>
        <begin position="1107"/>
        <end position="1129"/>
    </location>
</feature>
<feature type="region of interest" description="Disordered" evidence="9">
    <location>
        <begin position="144"/>
        <end position="170"/>
    </location>
</feature>
<name>A0A8T1UT57_9STRA</name>
<feature type="region of interest" description="Disordered" evidence="9">
    <location>
        <begin position="214"/>
        <end position="299"/>
    </location>
</feature>
<gene>
    <name evidence="10" type="ORF">JG687_00004486</name>
</gene>
<evidence type="ECO:0000256" key="2">
    <source>
        <dbReference type="ARBA" id="ARBA00008868"/>
    </source>
</evidence>
<reference evidence="10" key="1">
    <citation type="submission" date="2021-01" db="EMBL/GenBank/DDBJ databases">
        <title>Phytophthora aleatoria, a newly-described species from Pinus radiata is distinct from Phytophthora cactorum isolates based on comparative genomics.</title>
        <authorList>
            <person name="Mcdougal R."/>
            <person name="Panda P."/>
            <person name="Williams N."/>
            <person name="Studholme D.J."/>
        </authorList>
    </citation>
    <scope>NUCLEOTIDE SEQUENCE</scope>
    <source>
        <strain evidence="10">NZFS 3830</strain>
    </source>
</reference>
<feature type="compositionally biased region" description="Gly residues" evidence="9">
    <location>
        <begin position="680"/>
        <end position="699"/>
    </location>
</feature>
<evidence type="ECO:0000256" key="4">
    <source>
        <dbReference type="ARBA" id="ARBA00022490"/>
    </source>
</evidence>
<dbReference type="VEuPathDB" id="FungiDB:PC110_g12364"/>
<dbReference type="Pfam" id="PF15294">
    <property type="entry name" value="Leu_zip"/>
    <property type="match status" value="1"/>
</dbReference>
<evidence type="ECO:0000256" key="9">
    <source>
        <dbReference type="SAM" id="MobiDB-lite"/>
    </source>
</evidence>
<comment type="caution">
    <text evidence="10">The sequence shown here is derived from an EMBL/GenBank/DDBJ whole genome shotgun (WGS) entry which is preliminary data.</text>
</comment>
<dbReference type="PANTHER" id="PTHR21635:SF0">
    <property type="entry name" value="LEUCINE ZIPPER TRANSCRIPTION FACTOR-LIKE PROTEIN 1"/>
    <property type="match status" value="1"/>
</dbReference>
<evidence type="ECO:0000256" key="6">
    <source>
        <dbReference type="ARBA" id="ARBA00024898"/>
    </source>
</evidence>
<feature type="region of interest" description="Disordered" evidence="9">
    <location>
        <begin position="680"/>
        <end position="732"/>
    </location>
</feature>
<feature type="region of interest" description="Disordered" evidence="9">
    <location>
        <begin position="339"/>
        <end position="459"/>
    </location>
</feature>
<keyword evidence="5" id="KW-0175">Coiled coil</keyword>
<evidence type="ECO:0000256" key="8">
    <source>
        <dbReference type="PROSITE-ProRule" id="PRU00023"/>
    </source>
</evidence>
<dbReference type="OrthoDB" id="166317at2759"/>
<feature type="region of interest" description="Disordered" evidence="9">
    <location>
        <begin position="509"/>
        <end position="529"/>
    </location>
</feature>
<feature type="repeat" description="ANK" evidence="8">
    <location>
        <begin position="962"/>
        <end position="994"/>
    </location>
</feature>
<comment type="subunit">
    <text evidence="7">Self-associates. Interacts with BBS9; the interaction mediates the association of LZTL1 with the BBsome complex and regulates BBSome ciliary trafficking.</text>
</comment>
<feature type="compositionally biased region" description="Low complexity" evidence="9">
    <location>
        <begin position="97"/>
        <end position="119"/>
    </location>
</feature>
<feature type="compositionally biased region" description="Low complexity" evidence="9">
    <location>
        <begin position="710"/>
        <end position="732"/>
    </location>
</feature>
<evidence type="ECO:0000256" key="3">
    <source>
        <dbReference type="ARBA" id="ARBA00018920"/>
    </source>
</evidence>
<feature type="compositionally biased region" description="Polar residues" evidence="9">
    <location>
        <begin position="60"/>
        <end position="70"/>
    </location>
</feature>
<dbReference type="GO" id="GO:0005737">
    <property type="term" value="C:cytoplasm"/>
    <property type="evidence" value="ECO:0007669"/>
    <property type="project" value="UniProtKB-SubCell"/>
</dbReference>
<keyword evidence="4" id="KW-0963">Cytoplasm</keyword>
<feature type="compositionally biased region" description="Polar residues" evidence="9">
    <location>
        <begin position="370"/>
        <end position="415"/>
    </location>
</feature>
<feature type="compositionally biased region" description="Low complexity" evidence="9">
    <location>
        <begin position="622"/>
        <end position="631"/>
    </location>
</feature>
<feature type="compositionally biased region" description="Acidic residues" evidence="9">
    <location>
        <begin position="1237"/>
        <end position="1248"/>
    </location>
</feature>
<evidence type="ECO:0000256" key="1">
    <source>
        <dbReference type="ARBA" id="ARBA00004496"/>
    </source>
</evidence>
<comment type="similarity">
    <text evidence="2">Belongs to the LZTFL1 family.</text>
</comment>
<feature type="compositionally biased region" description="Low complexity" evidence="9">
    <location>
        <begin position="339"/>
        <end position="362"/>
    </location>
</feature>
<dbReference type="SMART" id="SM00248">
    <property type="entry name" value="ANK"/>
    <property type="match status" value="3"/>
</dbReference>
<dbReference type="Proteomes" id="UP000688947">
    <property type="component" value="Unassembled WGS sequence"/>
</dbReference>
<dbReference type="PROSITE" id="PS50088">
    <property type="entry name" value="ANK_REPEAT"/>
    <property type="match status" value="1"/>
</dbReference>
<dbReference type="Pfam" id="PF12796">
    <property type="entry name" value="Ank_2"/>
    <property type="match status" value="1"/>
</dbReference>
<dbReference type="InterPro" id="IPR002110">
    <property type="entry name" value="Ankyrin_rpt"/>
</dbReference>
<keyword evidence="8" id="KW-0040">ANK repeat</keyword>
<protein>
    <recommendedName>
        <fullName evidence="3">Leucine zipper transcription factor-like protein 1</fullName>
    </recommendedName>
</protein>
<accession>A0A8T1UT57</accession>
<evidence type="ECO:0000256" key="7">
    <source>
        <dbReference type="ARBA" id="ARBA00026004"/>
    </source>
</evidence>
<proteinExistence type="inferred from homology"/>
<feature type="region of interest" description="Disordered" evidence="9">
    <location>
        <begin position="1"/>
        <end position="126"/>
    </location>
</feature>
<dbReference type="InterPro" id="IPR026157">
    <property type="entry name" value="LZTFL1"/>
</dbReference>
<dbReference type="AlphaFoldDB" id="A0A8T1UT57"/>
<feature type="region of interest" description="Disordered" evidence="9">
    <location>
        <begin position="1223"/>
        <end position="1248"/>
    </location>
</feature>
<feature type="compositionally biased region" description="Gly residues" evidence="9">
    <location>
        <begin position="516"/>
        <end position="526"/>
    </location>
</feature>
<feature type="region of interest" description="Disordered" evidence="9">
    <location>
        <begin position="612"/>
        <end position="640"/>
    </location>
</feature>
<evidence type="ECO:0000313" key="11">
    <source>
        <dbReference type="Proteomes" id="UP000688947"/>
    </source>
</evidence>
<sequence>MSSSITRNAAALPSTNAQSSAATVTSTSTTTTTANVNSSSTSPSGSSPSNSGDGNGRAGNAQQSSSSDGNSPMRRLPAVLRAPPGATANVSSAMTPTAATRSQTQVQAATQQHQRQSQSPLAVSTAAAGNRDITGMGRRHMYPSQALASPYGGGASSPAQMPPRYFGVEGGRIATGSSSYNHDRLSPVSSPAMGESWAGAGNMASRGLKRHLPQQYDGYGRAGSNTGSIRMPAQQPSLQNAASATPSTVRRGPSSNIRSPTMQQMYGMPPSEDPRQYEPSGEARQPRDSTRYETWTSKQLRKKCSHLKLRGLKNVKKHVMVEALYRYYRNQRLKDMADAASAEKSVAASQQQQIPSPQQPQQRRMEARRPSSNHGSSVSGGRSDVQYQSRYDQRSAGPQSQYSAYTSRSRSYGNYGSQSPSPPSSGGDSGPPPQRAGPKSNSSGYYLDEESKGESQYKEVPVTSEDVIRLVDVVLSPEFVDRLAAELSRWQFWVDVREMYIALLSRQHPSSSAGTSGEGGPVGSGGSATNSRNFKWSSMQLWEIWKELSFAYTKTCFEFTTAGMNERVDDREYINFCDGRPDVYYLHQRLHLRPDLLHLIKSNEYIDEKCTSDASESIAHEQQQAQQQQQAGPLVGSGSPLLRAHKRYKAMSGPGSSSAAYNSARAIAAFRDGTAGVNGSGAAGGGNTGRNGSGQGSGDSRGHSPEENCTENSETTGEEGSSNTANSNASNSSQDVSMRAALAEQKYFGLLLQNFEVIFESLHNKKVLLATLRKDSKAPDHLIADLHDDIHVLSALKKEFRNKLRHTIQFRCGYLSKLIIHFKFKLANQNCSLEIATLSLSKLKFLASPFLINAMGAKVSACVWQYADIKYGFLDRELGFDNLHVLAAQGKHKAVLKLLRQGMDPNARRLEGALGAGDDERGDSPMNCAARGDLGNKDQKRHVKTLEVLLHFGANVNQPNLLNQTPLYIACECNLLRVATWLLQHGADVNINCKLGKFLKFFRSRLKTHLENVEADFEDTRSDRLSSEEVYSQKDIQEAITSLCFAVKANIRSELQDTINMMALLLRQIFIEAEDSDLALGLDIAMVEDKELLERVEQLSVSEWTSGDSSSAAQIGAMPKSKAKVQVDAEAKDKLEKQLQHEQEQHEEEIRAAKVTSKQRQEALEAAHAKELRKLQRKLEQANDRVEELEKHVEDGRQHVAQTAQFQSMKRMVTAKNQQLQDLRRRLQRYEPHFAEDDGETKDADDDD</sequence>
<dbReference type="GO" id="GO:1903565">
    <property type="term" value="P:negative regulation of protein localization to cilium"/>
    <property type="evidence" value="ECO:0007669"/>
    <property type="project" value="TreeGrafter"/>
</dbReference>
<organism evidence="10 11">
    <name type="scientific">Phytophthora cactorum</name>
    <dbReference type="NCBI Taxonomy" id="29920"/>
    <lineage>
        <taxon>Eukaryota</taxon>
        <taxon>Sar</taxon>
        <taxon>Stramenopiles</taxon>
        <taxon>Oomycota</taxon>
        <taxon>Peronosporomycetes</taxon>
        <taxon>Peronosporales</taxon>
        <taxon>Peronosporaceae</taxon>
        <taxon>Phytophthora</taxon>
    </lineage>
</organism>
<evidence type="ECO:0000256" key="5">
    <source>
        <dbReference type="ARBA" id="ARBA00023054"/>
    </source>
</evidence>
<feature type="compositionally biased region" description="Low complexity" evidence="9">
    <location>
        <begin position="14"/>
        <end position="52"/>
    </location>
</feature>
<feature type="compositionally biased region" description="Basic and acidic residues" evidence="9">
    <location>
        <begin position="1223"/>
        <end position="1236"/>
    </location>
</feature>
<dbReference type="PROSITE" id="PS50297">
    <property type="entry name" value="ANK_REP_REGION"/>
    <property type="match status" value="1"/>
</dbReference>
<comment type="subcellular location">
    <subcellularLocation>
        <location evidence="1">Cytoplasm</location>
    </subcellularLocation>
</comment>
<evidence type="ECO:0000313" key="10">
    <source>
        <dbReference type="EMBL" id="KAG6967065.1"/>
    </source>
</evidence>
<comment type="function">
    <text evidence="6">Regulates ciliary localization of the BBSome complex. Together with the BBSome complex, controls SMO ciliary trafficking and contributes to the sonic hedgehog (SHH) pathway regulation. May play a role in neurite outgrowth. May have tumor suppressor function.</text>
</comment>
<feature type="compositionally biased region" description="Polar residues" evidence="9">
    <location>
        <begin position="223"/>
        <end position="264"/>
    </location>
</feature>